<dbReference type="Proteomes" id="UP000194933">
    <property type="component" value="Unassembled WGS sequence"/>
</dbReference>
<protein>
    <submittedName>
        <fullName evidence="2">Uncharacterized protein</fullName>
    </submittedName>
</protein>
<dbReference type="EMBL" id="NGMO01000002">
    <property type="protein sequence ID" value="OTP11148.1"/>
    <property type="molecule type" value="Genomic_DNA"/>
</dbReference>
<keyword evidence="3" id="KW-1185">Reference proteome</keyword>
<evidence type="ECO:0000256" key="1">
    <source>
        <dbReference type="SAM" id="Phobius"/>
    </source>
</evidence>
<proteinExistence type="predicted"/>
<accession>A0A242K0G6</accession>
<evidence type="ECO:0000313" key="2">
    <source>
        <dbReference type="EMBL" id="OTP11148.1"/>
    </source>
</evidence>
<keyword evidence="1" id="KW-0812">Transmembrane</keyword>
<keyword evidence="1" id="KW-0472">Membrane</keyword>
<comment type="caution">
    <text evidence="2">The sequence shown here is derived from an EMBL/GenBank/DDBJ whole genome shotgun (WGS) entry which is preliminary data.</text>
</comment>
<evidence type="ECO:0000313" key="3">
    <source>
        <dbReference type="Proteomes" id="UP000194933"/>
    </source>
</evidence>
<gene>
    <name evidence="2" type="ORF">A5844_001282</name>
</gene>
<organism evidence="2 3">
    <name type="scientific">Candidatus Enterococcus wittei</name>
    <dbReference type="NCBI Taxonomy" id="1987383"/>
    <lineage>
        <taxon>Bacteria</taxon>
        <taxon>Bacillati</taxon>
        <taxon>Bacillota</taxon>
        <taxon>Bacilli</taxon>
        <taxon>Lactobacillales</taxon>
        <taxon>Enterococcaceae</taxon>
        <taxon>Enterococcus</taxon>
    </lineage>
</organism>
<reference evidence="2 3" key="1">
    <citation type="submission" date="2017-05" db="EMBL/GenBank/DDBJ databases">
        <title>The Genome Sequence of Enterococcus sp. 10A9_DIV0425.</title>
        <authorList>
            <consortium name="The Broad Institute Genomics Platform"/>
            <consortium name="The Broad Institute Genomic Center for Infectious Diseases"/>
            <person name="Earl A."/>
            <person name="Manson A."/>
            <person name="Schwartman J."/>
            <person name="Gilmore M."/>
            <person name="Abouelleil A."/>
            <person name="Cao P."/>
            <person name="Chapman S."/>
            <person name="Cusick C."/>
            <person name="Shea T."/>
            <person name="Young S."/>
            <person name="Neafsey D."/>
            <person name="Nusbaum C."/>
            <person name="Birren B."/>
        </authorList>
    </citation>
    <scope>NUCLEOTIDE SEQUENCE [LARGE SCALE GENOMIC DNA]</scope>
    <source>
        <strain evidence="2 3">10A9_DIV0425</strain>
    </source>
</reference>
<dbReference type="AlphaFoldDB" id="A0A242K0G6"/>
<sequence length="109" mass="12743">MYYQYGLYSLVYSLRRFRKNKINIALLLNTSSFLFATFLADLEDSLHNNPSIQVTKYIADETYDLVITNLTINKLLNASYTYMMTNVVNQDEIKRISSVIEKIVLEKRS</sequence>
<keyword evidence="1" id="KW-1133">Transmembrane helix</keyword>
<feature type="transmembrane region" description="Helical" evidence="1">
    <location>
        <begin position="21"/>
        <end position="40"/>
    </location>
</feature>
<name>A0A242K0G6_9ENTE</name>